<dbReference type="Pfam" id="PF13976">
    <property type="entry name" value="gag_pre-integrs"/>
    <property type="match status" value="1"/>
</dbReference>
<dbReference type="InterPro" id="IPR054722">
    <property type="entry name" value="PolX-like_BBD"/>
</dbReference>
<dbReference type="EMBL" id="SSTD01015292">
    <property type="protein sequence ID" value="TYK03284.1"/>
    <property type="molecule type" value="Genomic_DNA"/>
</dbReference>
<dbReference type="Gene3D" id="3.30.420.10">
    <property type="entry name" value="Ribonuclease H-like superfamily/Ribonuclease H"/>
    <property type="match status" value="1"/>
</dbReference>
<feature type="domain" description="Retrovirus-related Pol polyprotein from transposon TNT 1-94-like beta-barrel" evidence="3">
    <location>
        <begin position="219"/>
        <end position="287"/>
    </location>
</feature>
<dbReference type="Pfam" id="PF14223">
    <property type="entry name" value="Retrotran_gag_2"/>
    <property type="match status" value="1"/>
</dbReference>
<dbReference type="InterPro" id="IPR025724">
    <property type="entry name" value="GAG-pre-integrase_dom"/>
</dbReference>
<dbReference type="Proteomes" id="UP000321393">
    <property type="component" value="Unassembled WGS sequence"/>
</dbReference>
<evidence type="ECO:0000313" key="6">
    <source>
        <dbReference type="Proteomes" id="UP000321393"/>
    </source>
</evidence>
<dbReference type="InterPro" id="IPR036397">
    <property type="entry name" value="RNaseH_sf"/>
</dbReference>
<dbReference type="GO" id="GO:0008233">
    <property type="term" value="F:peptidase activity"/>
    <property type="evidence" value="ECO:0007669"/>
    <property type="project" value="UniProtKB-KW"/>
</dbReference>
<protein>
    <submittedName>
        <fullName evidence="4">Gag-pol polyprotein</fullName>
    </submittedName>
</protein>
<dbReference type="PANTHER" id="PTHR42648:SF21">
    <property type="entry name" value="CYSTEINE-RICH RLK (RECEPTOR-LIKE PROTEIN KINASE) 8"/>
    <property type="match status" value="1"/>
</dbReference>
<comment type="caution">
    <text evidence="4">The sequence shown here is derived from an EMBL/GenBank/DDBJ whole genome shotgun (WGS) entry which is preliminary data.</text>
</comment>
<sequence length="453" mass="51331">MIFFIKTLDGKAWRALVAGYDPPMIIVNSVLVLKPEVDWTNAKEQASVGNARALNVIFNGVDLNVFKMTEDESLSDYNKRVLEIANESLMLGEKIPDSKIVQKVLRSLPRKFDLKVTAIEEAHDITTLKLDELFGSLLTFEMVTTDRESKKGKRIAFKSTHVSKEVVSDTKANMNESIDLLIKQFSNVVKKFKNLNTTGSNAQNLINYQRKDGENNTRRHMTGNRSFFSELKECTSGHVTFGGGTRGRIIAKGNIAKNNLPCLYDVRYVDGLKANLISVSQLCDQGYSVNFSKDNCVVINKDNQILMNGSRQADNCYHWISNNSEVCHLNKEDQTWLWHRKLGHIDLKSIDRTVKNEVVIGVPNIDVNSKLVCGDCLTEKQTKASHKSLKECSTNRVLELLHMDLMGLLQTESLGGKKYVFVVEEDFSRFTWVRFLKDKYDTPKVYISLCLIL</sequence>
<reference evidence="6 7" key="1">
    <citation type="submission" date="2019-08" db="EMBL/GenBank/DDBJ databases">
        <title>Draft genome sequences of two oriental melons (Cucumis melo L. var makuwa).</title>
        <authorList>
            <person name="Kwon S.-Y."/>
        </authorList>
    </citation>
    <scope>NUCLEOTIDE SEQUENCE [LARGE SCALE GENOMIC DNA]</scope>
    <source>
        <strain evidence="7">cv. Chang Bougi</strain>
        <strain evidence="6">cv. SW 3</strain>
        <tissue evidence="4">Leaf</tissue>
    </source>
</reference>
<proteinExistence type="predicted"/>
<dbReference type="Pfam" id="PF22936">
    <property type="entry name" value="Pol_BBD"/>
    <property type="match status" value="1"/>
</dbReference>
<dbReference type="OrthoDB" id="1433762at2759"/>
<evidence type="ECO:0000259" key="3">
    <source>
        <dbReference type="Pfam" id="PF22936"/>
    </source>
</evidence>
<dbReference type="GO" id="GO:0006508">
    <property type="term" value="P:proteolysis"/>
    <property type="evidence" value="ECO:0007669"/>
    <property type="project" value="UniProtKB-KW"/>
</dbReference>
<dbReference type="EMBL" id="SSTE01013576">
    <property type="protein sequence ID" value="KAA0046862.1"/>
    <property type="molecule type" value="Genomic_DNA"/>
</dbReference>
<accession>A0A5A7TTT8</accession>
<gene>
    <name evidence="5" type="ORF">E5676_scaffold298G001130</name>
    <name evidence="4" type="ORF">E6C27_scaffold230G00150</name>
</gene>
<dbReference type="GO" id="GO:0003676">
    <property type="term" value="F:nucleic acid binding"/>
    <property type="evidence" value="ECO:0007669"/>
    <property type="project" value="InterPro"/>
</dbReference>
<feature type="domain" description="GAG-pre-integrase" evidence="2">
    <location>
        <begin position="316"/>
        <end position="381"/>
    </location>
</feature>
<keyword evidence="1" id="KW-0378">Hydrolase</keyword>
<evidence type="ECO:0000256" key="1">
    <source>
        <dbReference type="ARBA" id="ARBA00022670"/>
    </source>
</evidence>
<evidence type="ECO:0000313" key="4">
    <source>
        <dbReference type="EMBL" id="KAA0046862.1"/>
    </source>
</evidence>
<dbReference type="InterPro" id="IPR039537">
    <property type="entry name" value="Retrotran_Ty1/copia-like"/>
</dbReference>
<dbReference type="SUPFAM" id="SSF53098">
    <property type="entry name" value="Ribonuclease H-like"/>
    <property type="match status" value="1"/>
</dbReference>
<dbReference type="AlphaFoldDB" id="A0A5A7TTT8"/>
<dbReference type="InterPro" id="IPR012337">
    <property type="entry name" value="RNaseH-like_sf"/>
</dbReference>
<name>A0A5A7TTT8_CUCMM</name>
<keyword evidence="1" id="KW-0645">Protease</keyword>
<dbReference type="PANTHER" id="PTHR42648">
    <property type="entry name" value="TRANSPOSASE, PUTATIVE-RELATED"/>
    <property type="match status" value="1"/>
</dbReference>
<dbReference type="Proteomes" id="UP000321947">
    <property type="component" value="Unassembled WGS sequence"/>
</dbReference>
<evidence type="ECO:0000259" key="2">
    <source>
        <dbReference type="Pfam" id="PF13976"/>
    </source>
</evidence>
<evidence type="ECO:0000313" key="5">
    <source>
        <dbReference type="EMBL" id="TYK03284.1"/>
    </source>
</evidence>
<evidence type="ECO:0000313" key="7">
    <source>
        <dbReference type="Proteomes" id="UP000321947"/>
    </source>
</evidence>
<organism evidence="4 6">
    <name type="scientific">Cucumis melo var. makuwa</name>
    <name type="common">Oriental melon</name>
    <dbReference type="NCBI Taxonomy" id="1194695"/>
    <lineage>
        <taxon>Eukaryota</taxon>
        <taxon>Viridiplantae</taxon>
        <taxon>Streptophyta</taxon>
        <taxon>Embryophyta</taxon>
        <taxon>Tracheophyta</taxon>
        <taxon>Spermatophyta</taxon>
        <taxon>Magnoliopsida</taxon>
        <taxon>eudicotyledons</taxon>
        <taxon>Gunneridae</taxon>
        <taxon>Pentapetalae</taxon>
        <taxon>rosids</taxon>
        <taxon>fabids</taxon>
        <taxon>Cucurbitales</taxon>
        <taxon>Cucurbitaceae</taxon>
        <taxon>Benincaseae</taxon>
        <taxon>Cucumis</taxon>
    </lineage>
</organism>